<comment type="caution">
    <text evidence="7">The sequence shown here is derived from an EMBL/GenBank/DDBJ whole genome shotgun (WGS) entry which is preliminary data.</text>
</comment>
<evidence type="ECO:0000256" key="3">
    <source>
        <dbReference type="ARBA" id="ARBA00004370"/>
    </source>
</evidence>
<evidence type="ECO:0000313" key="8">
    <source>
        <dbReference type="Proteomes" id="UP001273166"/>
    </source>
</evidence>
<accession>A0AAJ0GL02</accession>
<evidence type="ECO:0000256" key="4">
    <source>
        <dbReference type="ARBA" id="ARBA00022824"/>
    </source>
</evidence>
<dbReference type="RefSeq" id="XP_062717610.1">
    <property type="nucleotide sequence ID" value="XM_062870103.1"/>
</dbReference>
<dbReference type="AlphaFoldDB" id="A0AAJ0GL02"/>
<protein>
    <submittedName>
        <fullName evidence="7">Uncharacterized protein</fullName>
    </submittedName>
</protein>
<comment type="subcellular location">
    <subcellularLocation>
        <location evidence="2">Endoplasmic reticulum</location>
    </subcellularLocation>
    <subcellularLocation>
        <location evidence="3">Membrane</location>
    </subcellularLocation>
    <subcellularLocation>
        <location evidence="1">Mitochondrion</location>
    </subcellularLocation>
</comment>
<dbReference type="PANTHER" id="PTHR48182">
    <property type="entry name" value="PROTEIN SERAC1"/>
    <property type="match status" value="1"/>
</dbReference>
<gene>
    <name evidence="7" type="ORF">B0T15DRAFT_544775</name>
</gene>
<name>A0AAJ0GL02_9PEZI</name>
<dbReference type="GO" id="GO:0005783">
    <property type="term" value="C:endoplasmic reticulum"/>
    <property type="evidence" value="ECO:0007669"/>
    <property type="project" value="UniProtKB-SubCell"/>
</dbReference>
<dbReference type="PANTHER" id="PTHR48182:SF2">
    <property type="entry name" value="PROTEIN SERAC1"/>
    <property type="match status" value="1"/>
</dbReference>
<reference evidence="7" key="1">
    <citation type="journal article" date="2023" name="Mol. Phylogenet. Evol.">
        <title>Genome-scale phylogeny and comparative genomics of the fungal order Sordariales.</title>
        <authorList>
            <person name="Hensen N."/>
            <person name="Bonometti L."/>
            <person name="Westerberg I."/>
            <person name="Brannstrom I.O."/>
            <person name="Guillou S."/>
            <person name="Cros-Aarteil S."/>
            <person name="Calhoun S."/>
            <person name="Haridas S."/>
            <person name="Kuo A."/>
            <person name="Mondo S."/>
            <person name="Pangilinan J."/>
            <person name="Riley R."/>
            <person name="LaButti K."/>
            <person name="Andreopoulos B."/>
            <person name="Lipzen A."/>
            <person name="Chen C."/>
            <person name="Yan M."/>
            <person name="Daum C."/>
            <person name="Ng V."/>
            <person name="Clum A."/>
            <person name="Steindorff A."/>
            <person name="Ohm R.A."/>
            <person name="Martin F."/>
            <person name="Silar P."/>
            <person name="Natvig D.O."/>
            <person name="Lalanne C."/>
            <person name="Gautier V."/>
            <person name="Ament-Velasquez S.L."/>
            <person name="Kruys A."/>
            <person name="Hutchinson M.I."/>
            <person name="Powell A.J."/>
            <person name="Barry K."/>
            <person name="Miller A.N."/>
            <person name="Grigoriev I.V."/>
            <person name="Debuchy R."/>
            <person name="Gladieux P."/>
            <person name="Hiltunen Thoren M."/>
            <person name="Johannesson H."/>
        </authorList>
    </citation>
    <scope>NUCLEOTIDE SEQUENCE</scope>
    <source>
        <strain evidence="7">CBS 333.67</strain>
    </source>
</reference>
<proteinExistence type="predicted"/>
<dbReference type="GeneID" id="87888932"/>
<evidence type="ECO:0000313" key="7">
    <source>
        <dbReference type="EMBL" id="KAK3301830.1"/>
    </source>
</evidence>
<keyword evidence="4" id="KW-0256">Endoplasmic reticulum</keyword>
<dbReference type="InterPro" id="IPR052374">
    <property type="entry name" value="SERAC1"/>
</dbReference>
<evidence type="ECO:0000256" key="1">
    <source>
        <dbReference type="ARBA" id="ARBA00004173"/>
    </source>
</evidence>
<keyword evidence="8" id="KW-1185">Reference proteome</keyword>
<keyword evidence="6" id="KW-0472">Membrane</keyword>
<dbReference type="GO" id="GO:0005739">
    <property type="term" value="C:mitochondrion"/>
    <property type="evidence" value="ECO:0007669"/>
    <property type="project" value="UniProtKB-SubCell"/>
</dbReference>
<keyword evidence="5" id="KW-0496">Mitochondrion</keyword>
<evidence type="ECO:0000256" key="5">
    <source>
        <dbReference type="ARBA" id="ARBA00023128"/>
    </source>
</evidence>
<dbReference type="Proteomes" id="UP001273166">
    <property type="component" value="Unassembled WGS sequence"/>
</dbReference>
<dbReference type="EMBL" id="JAUDZG010000008">
    <property type="protein sequence ID" value="KAK3301830.1"/>
    <property type="molecule type" value="Genomic_DNA"/>
</dbReference>
<organism evidence="7 8">
    <name type="scientific">Chaetomium strumarium</name>
    <dbReference type="NCBI Taxonomy" id="1170767"/>
    <lineage>
        <taxon>Eukaryota</taxon>
        <taxon>Fungi</taxon>
        <taxon>Dikarya</taxon>
        <taxon>Ascomycota</taxon>
        <taxon>Pezizomycotina</taxon>
        <taxon>Sordariomycetes</taxon>
        <taxon>Sordariomycetidae</taxon>
        <taxon>Sordariales</taxon>
        <taxon>Chaetomiaceae</taxon>
        <taxon>Chaetomium</taxon>
    </lineage>
</organism>
<evidence type="ECO:0000256" key="2">
    <source>
        <dbReference type="ARBA" id="ARBA00004240"/>
    </source>
</evidence>
<evidence type="ECO:0000256" key="6">
    <source>
        <dbReference type="ARBA" id="ARBA00023136"/>
    </source>
</evidence>
<dbReference type="GO" id="GO:0016020">
    <property type="term" value="C:membrane"/>
    <property type="evidence" value="ECO:0007669"/>
    <property type="project" value="UniProtKB-SubCell"/>
</dbReference>
<reference evidence="7" key="2">
    <citation type="submission" date="2023-06" db="EMBL/GenBank/DDBJ databases">
        <authorList>
            <consortium name="Lawrence Berkeley National Laboratory"/>
            <person name="Mondo S.J."/>
            <person name="Hensen N."/>
            <person name="Bonometti L."/>
            <person name="Westerberg I."/>
            <person name="Brannstrom I.O."/>
            <person name="Guillou S."/>
            <person name="Cros-Aarteil S."/>
            <person name="Calhoun S."/>
            <person name="Haridas S."/>
            <person name="Kuo A."/>
            <person name="Pangilinan J."/>
            <person name="Riley R."/>
            <person name="Labutti K."/>
            <person name="Andreopoulos B."/>
            <person name="Lipzen A."/>
            <person name="Chen C."/>
            <person name="Yanf M."/>
            <person name="Daum C."/>
            <person name="Ng V."/>
            <person name="Clum A."/>
            <person name="Steindorff A."/>
            <person name="Ohm R."/>
            <person name="Martin F."/>
            <person name="Silar P."/>
            <person name="Natvig D."/>
            <person name="Lalanne C."/>
            <person name="Gautier V."/>
            <person name="Ament-Velasquez S.L."/>
            <person name="Kruys A."/>
            <person name="Hutchinson M.I."/>
            <person name="Powell A.J."/>
            <person name="Barry K."/>
            <person name="Miller A.N."/>
            <person name="Grigoriev I.V."/>
            <person name="Debuchy R."/>
            <person name="Gladieux P."/>
            <person name="Thoren M.H."/>
            <person name="Johannesson H."/>
        </authorList>
    </citation>
    <scope>NUCLEOTIDE SEQUENCE</scope>
    <source>
        <strain evidence="7">CBS 333.67</strain>
    </source>
</reference>
<sequence>MLDWLKELVYASSNEPSNNALPNNEPGIIELRGPKAVGVECPAVDLVFIHDLTEDREAPWMMPHSTEFWVDKLLPDAARILIYAYNCGKLDALGDFLDHQLLERRAKDFLSSLQDPIHGVGKNGKDDRPVIFFAHGYGGLLYEQAIVLAWGADVTRTPILRRHGAFLFDTPHLSAGLAEWAVLSATKVSVLRGETAQSVHWGPWDEEFCRLSCMQNRFRTYCQRSSPKLRVAGCFATSPLPNANLSLSSEWALFPEFRPIAVIGDHFSMTKLRPKDEAFNLISTLLRRWVCKLHADAKPRTLITQAPGNDPTSMSAPIAEAKAPRRFYRLPLSMQNAIRGTIRLGSFVRMRESGGPIFVCAVPETILPGNGHIESSAMTRVNFDWIHAPADDLRLWYEITEPLRRHQAQFQAKSAPEFQGISTEEWQPDEAYRTAALGVTRAPLENWNERAVGEPYREYLVTYVKKANGAAIPHESKGLEKHVDFDVAADVRRVMTRHSLGDFEDIVMAFAVQELS</sequence>